<dbReference type="AlphaFoldDB" id="A0ABD0RT68"/>
<name>A0ABD0RT68_CIRMR</name>
<feature type="non-terminal residue" evidence="1">
    <location>
        <position position="94"/>
    </location>
</feature>
<accession>A0ABD0RT68</accession>
<evidence type="ECO:0000313" key="2">
    <source>
        <dbReference type="Proteomes" id="UP001529510"/>
    </source>
</evidence>
<proteinExistence type="predicted"/>
<evidence type="ECO:0000313" key="1">
    <source>
        <dbReference type="EMBL" id="KAL0201742.1"/>
    </source>
</evidence>
<dbReference type="EMBL" id="JAMKFB020000002">
    <property type="protein sequence ID" value="KAL0201742.1"/>
    <property type="molecule type" value="Genomic_DNA"/>
</dbReference>
<organism evidence="1 2">
    <name type="scientific">Cirrhinus mrigala</name>
    <name type="common">Mrigala</name>
    <dbReference type="NCBI Taxonomy" id="683832"/>
    <lineage>
        <taxon>Eukaryota</taxon>
        <taxon>Metazoa</taxon>
        <taxon>Chordata</taxon>
        <taxon>Craniata</taxon>
        <taxon>Vertebrata</taxon>
        <taxon>Euteleostomi</taxon>
        <taxon>Actinopterygii</taxon>
        <taxon>Neopterygii</taxon>
        <taxon>Teleostei</taxon>
        <taxon>Ostariophysi</taxon>
        <taxon>Cypriniformes</taxon>
        <taxon>Cyprinidae</taxon>
        <taxon>Labeoninae</taxon>
        <taxon>Labeonini</taxon>
        <taxon>Cirrhinus</taxon>
    </lineage>
</organism>
<keyword evidence="2" id="KW-1185">Reference proteome</keyword>
<feature type="non-terminal residue" evidence="1">
    <location>
        <position position="1"/>
    </location>
</feature>
<gene>
    <name evidence="1" type="ORF">M9458_004929</name>
</gene>
<dbReference type="Proteomes" id="UP001529510">
    <property type="component" value="Unassembled WGS sequence"/>
</dbReference>
<protein>
    <submittedName>
        <fullName evidence="1">Uncharacterized protein</fullName>
    </submittedName>
</protein>
<comment type="caution">
    <text evidence="1">The sequence shown here is derived from an EMBL/GenBank/DDBJ whole genome shotgun (WGS) entry which is preliminary data.</text>
</comment>
<reference evidence="1 2" key="1">
    <citation type="submission" date="2024-05" db="EMBL/GenBank/DDBJ databases">
        <title>Genome sequencing and assembly of Indian major carp, Cirrhinus mrigala (Hamilton, 1822).</title>
        <authorList>
            <person name="Mohindra V."/>
            <person name="Chowdhury L.M."/>
            <person name="Lal K."/>
            <person name="Jena J.K."/>
        </authorList>
    </citation>
    <scope>NUCLEOTIDE SEQUENCE [LARGE SCALE GENOMIC DNA]</scope>
    <source>
        <strain evidence="1">CM1030</strain>
        <tissue evidence="1">Blood</tissue>
    </source>
</reference>
<sequence>FCVMVKVSLITSWTPCCKHQMVCHSPALLSGSPHHLTAESVTTPRPTTWTVRPRPPARFLTPSSSLSILIFSLSIFRSTTLPLQTQSLISPLIW</sequence>